<dbReference type="Proteomes" id="UP000054771">
    <property type="component" value="Unassembled WGS sequence"/>
</dbReference>
<accession>A0A0U5GE62</accession>
<gene>
    <name evidence="1" type="ORF">ASPCAL13259</name>
</gene>
<proteinExistence type="predicted"/>
<dbReference type="AlphaFoldDB" id="A0A0U5GE62"/>
<protein>
    <submittedName>
        <fullName evidence="1">Uncharacterized protein</fullName>
    </submittedName>
</protein>
<organism evidence="1 2">
    <name type="scientific">Aspergillus calidoustus</name>
    <dbReference type="NCBI Taxonomy" id="454130"/>
    <lineage>
        <taxon>Eukaryota</taxon>
        <taxon>Fungi</taxon>
        <taxon>Dikarya</taxon>
        <taxon>Ascomycota</taxon>
        <taxon>Pezizomycotina</taxon>
        <taxon>Eurotiomycetes</taxon>
        <taxon>Eurotiomycetidae</taxon>
        <taxon>Eurotiales</taxon>
        <taxon>Aspergillaceae</taxon>
        <taxon>Aspergillus</taxon>
        <taxon>Aspergillus subgen. Nidulantes</taxon>
    </lineage>
</organism>
<reference evidence="2" key="1">
    <citation type="journal article" date="2016" name="Genome Announc.">
        <title>Draft genome sequences of fungus Aspergillus calidoustus.</title>
        <authorList>
            <person name="Horn F."/>
            <person name="Linde J."/>
            <person name="Mattern D.J."/>
            <person name="Walther G."/>
            <person name="Guthke R."/>
            <person name="Scherlach K."/>
            <person name="Martin K."/>
            <person name="Brakhage A.A."/>
            <person name="Petzke L."/>
            <person name="Valiante V."/>
        </authorList>
    </citation>
    <scope>NUCLEOTIDE SEQUENCE [LARGE SCALE GENOMIC DNA]</scope>
    <source>
        <strain evidence="2">SF006504</strain>
    </source>
</reference>
<keyword evidence="2" id="KW-1185">Reference proteome</keyword>
<evidence type="ECO:0000313" key="2">
    <source>
        <dbReference type="Proteomes" id="UP000054771"/>
    </source>
</evidence>
<sequence>MTLVSHCSAMMAELPASLRPTLVVPDEERDAAGPKKQFSIRVEAAIRRVLLGARRILEPAAEERLEVIRTAIEEEFKFQEPTLSNMILLYLEIFEGHNEQQAYERLKSER</sequence>
<dbReference type="EMBL" id="CDMC01000017">
    <property type="protein sequence ID" value="CEL10134.1"/>
    <property type="molecule type" value="Genomic_DNA"/>
</dbReference>
<name>A0A0U5GE62_ASPCI</name>
<evidence type="ECO:0000313" key="1">
    <source>
        <dbReference type="EMBL" id="CEL10134.1"/>
    </source>
</evidence>